<evidence type="ECO:0000313" key="3">
    <source>
        <dbReference type="Proteomes" id="UP001486207"/>
    </source>
</evidence>
<proteinExistence type="predicted"/>
<evidence type="ECO:0008006" key="4">
    <source>
        <dbReference type="Google" id="ProtNLM"/>
    </source>
</evidence>
<feature type="transmembrane region" description="Helical" evidence="1">
    <location>
        <begin position="168"/>
        <end position="187"/>
    </location>
</feature>
<name>A0ABV1Y605_9ACTN</name>
<sequence>MAEQVAERASSEQASGNLRGNLGVASIVFTVLAFNAPLGTAAGFVPVLIGYGNQDGAPSTFIVVAYVAAAWFSALCLVGIIAPTAAGLDPLRVYSSCAAIGSVCLVVLMFATSLAILAFFQRDSTRTATHFESRIAPMLAFVGIGGVLYLAIMHMPDIIGGSRTAADLALAFIVLLAVAGAGLASYLRAQRPEIFARIGRQDL</sequence>
<feature type="transmembrane region" description="Helical" evidence="1">
    <location>
        <begin position="61"/>
        <end position="81"/>
    </location>
</feature>
<gene>
    <name evidence="2" type="ORF">ABT384_42570</name>
</gene>
<evidence type="ECO:0000313" key="2">
    <source>
        <dbReference type="EMBL" id="MER7379288.1"/>
    </source>
</evidence>
<keyword evidence="1" id="KW-0812">Transmembrane</keyword>
<comment type="caution">
    <text evidence="2">The sequence shown here is derived from an EMBL/GenBank/DDBJ whole genome shotgun (WGS) entry which is preliminary data.</text>
</comment>
<feature type="transmembrane region" description="Helical" evidence="1">
    <location>
        <begin position="93"/>
        <end position="117"/>
    </location>
</feature>
<dbReference type="Proteomes" id="UP001486207">
    <property type="component" value="Unassembled WGS sequence"/>
</dbReference>
<keyword evidence="1" id="KW-0472">Membrane</keyword>
<feature type="transmembrane region" description="Helical" evidence="1">
    <location>
        <begin position="138"/>
        <end position="156"/>
    </location>
</feature>
<keyword evidence="3" id="KW-1185">Reference proteome</keyword>
<evidence type="ECO:0000256" key="1">
    <source>
        <dbReference type="SAM" id="Phobius"/>
    </source>
</evidence>
<protein>
    <recommendedName>
        <fullName evidence="4">APC family permease</fullName>
    </recommendedName>
</protein>
<reference evidence="2 3" key="1">
    <citation type="submission" date="2024-06" db="EMBL/GenBank/DDBJ databases">
        <title>The Natural Products Discovery Center: Release of the First 8490 Sequenced Strains for Exploring Actinobacteria Biosynthetic Diversity.</title>
        <authorList>
            <person name="Kalkreuter E."/>
            <person name="Kautsar S.A."/>
            <person name="Yang D."/>
            <person name="Bader C.D."/>
            <person name="Teijaro C.N."/>
            <person name="Fluegel L."/>
            <person name="Davis C.M."/>
            <person name="Simpson J.R."/>
            <person name="Lauterbach L."/>
            <person name="Steele A.D."/>
            <person name="Gui C."/>
            <person name="Meng S."/>
            <person name="Li G."/>
            <person name="Viehrig K."/>
            <person name="Ye F."/>
            <person name="Su P."/>
            <person name="Kiefer A.F."/>
            <person name="Nichols A."/>
            <person name="Cepeda A.J."/>
            <person name="Yan W."/>
            <person name="Fan B."/>
            <person name="Jiang Y."/>
            <person name="Adhikari A."/>
            <person name="Zheng C.-J."/>
            <person name="Schuster L."/>
            <person name="Cowan T.M."/>
            <person name="Smanski M.J."/>
            <person name="Chevrette M.G."/>
            <person name="De Carvalho L.P.S."/>
            <person name="Shen B."/>
        </authorList>
    </citation>
    <scope>NUCLEOTIDE SEQUENCE [LARGE SCALE GENOMIC DNA]</scope>
    <source>
        <strain evidence="2 3">NPDC000155</strain>
    </source>
</reference>
<feature type="transmembrane region" description="Helical" evidence="1">
    <location>
        <begin position="24"/>
        <end position="49"/>
    </location>
</feature>
<dbReference type="RefSeq" id="WP_190075849.1">
    <property type="nucleotide sequence ID" value="NZ_BNBM01000029.1"/>
</dbReference>
<dbReference type="EMBL" id="JBEPFB010000031">
    <property type="protein sequence ID" value="MER7379288.1"/>
    <property type="molecule type" value="Genomic_DNA"/>
</dbReference>
<keyword evidence="1" id="KW-1133">Transmembrane helix</keyword>
<accession>A0ABV1Y605</accession>
<organism evidence="2 3">
    <name type="scientific">Streptomyces lanatus</name>
    <dbReference type="NCBI Taxonomy" id="66900"/>
    <lineage>
        <taxon>Bacteria</taxon>
        <taxon>Bacillati</taxon>
        <taxon>Actinomycetota</taxon>
        <taxon>Actinomycetes</taxon>
        <taxon>Kitasatosporales</taxon>
        <taxon>Streptomycetaceae</taxon>
        <taxon>Streptomyces</taxon>
    </lineage>
</organism>